<dbReference type="InterPro" id="IPR004103">
    <property type="entry name" value="Lyase_8_C"/>
</dbReference>
<dbReference type="Pfam" id="PF02278">
    <property type="entry name" value="Lyase_8"/>
    <property type="match status" value="1"/>
</dbReference>
<dbReference type="RefSeq" id="WP_120029021.1">
    <property type="nucleotide sequence ID" value="NZ_QVMU01000001.1"/>
</dbReference>
<dbReference type="Gene3D" id="2.70.98.10">
    <property type="match status" value="1"/>
</dbReference>
<evidence type="ECO:0000259" key="6">
    <source>
        <dbReference type="Pfam" id="PF02278"/>
    </source>
</evidence>
<dbReference type="InterPro" id="IPR008929">
    <property type="entry name" value="Chondroitin_lyas"/>
</dbReference>
<dbReference type="Proteomes" id="UP000273252">
    <property type="component" value="Unassembled WGS sequence"/>
</dbReference>
<feature type="active site" evidence="4">
    <location>
        <position position="343"/>
    </location>
</feature>
<dbReference type="InterPro" id="IPR003159">
    <property type="entry name" value="Lyase_8_central_dom"/>
</dbReference>
<dbReference type="SUPFAM" id="SSF48230">
    <property type="entry name" value="Chondroitin AC/alginate lyase"/>
    <property type="match status" value="1"/>
</dbReference>
<gene>
    <name evidence="9" type="ORF">DZ860_00850</name>
</gene>
<evidence type="ECO:0008006" key="11">
    <source>
        <dbReference type="Google" id="ProtNLM"/>
    </source>
</evidence>
<dbReference type="OrthoDB" id="6636047at2"/>
<dbReference type="CDD" id="cd01083">
    <property type="entry name" value="GAG_Lyase"/>
    <property type="match status" value="1"/>
</dbReference>
<dbReference type="PANTHER" id="PTHR38481:SF1">
    <property type="entry name" value="HYALURONATE LYASE"/>
    <property type="match status" value="1"/>
</dbReference>
<dbReference type="SUPFAM" id="SSF74650">
    <property type="entry name" value="Galactose mutarotase-like"/>
    <property type="match status" value="1"/>
</dbReference>
<organism evidence="9 10">
    <name type="scientific">Vibrio sinensis</name>
    <dbReference type="NCBI Taxonomy" id="2302434"/>
    <lineage>
        <taxon>Bacteria</taxon>
        <taxon>Pseudomonadati</taxon>
        <taxon>Pseudomonadota</taxon>
        <taxon>Gammaproteobacteria</taxon>
        <taxon>Vibrionales</taxon>
        <taxon>Vibrionaceae</taxon>
        <taxon>Vibrio</taxon>
    </lineage>
</organism>
<evidence type="ECO:0000313" key="9">
    <source>
        <dbReference type="EMBL" id="RJX75265.1"/>
    </source>
</evidence>
<dbReference type="GO" id="GO:0016837">
    <property type="term" value="F:carbon-oxygen lyase activity, acting on polysaccharides"/>
    <property type="evidence" value="ECO:0007669"/>
    <property type="project" value="UniProtKB-ARBA"/>
</dbReference>
<dbReference type="PANTHER" id="PTHR38481">
    <property type="entry name" value="HYALURONATE LYASE"/>
    <property type="match status" value="1"/>
</dbReference>
<dbReference type="Pfam" id="PF02884">
    <property type="entry name" value="Lyase_8_C"/>
    <property type="match status" value="1"/>
</dbReference>
<keyword evidence="2 5" id="KW-0732">Signal</keyword>
<evidence type="ECO:0000256" key="2">
    <source>
        <dbReference type="ARBA" id="ARBA00022729"/>
    </source>
</evidence>
<evidence type="ECO:0000259" key="7">
    <source>
        <dbReference type="Pfam" id="PF02884"/>
    </source>
</evidence>
<evidence type="ECO:0000259" key="8">
    <source>
        <dbReference type="Pfam" id="PF08124"/>
    </source>
</evidence>
<dbReference type="EMBL" id="QVMU01000001">
    <property type="protein sequence ID" value="RJX75265.1"/>
    <property type="molecule type" value="Genomic_DNA"/>
</dbReference>
<reference evidence="9 10" key="1">
    <citation type="submission" date="2018-08" db="EMBL/GenBank/DDBJ databases">
        <title>Vibrio isolated from the Eastern China Marginal Seas.</title>
        <authorList>
            <person name="Li Y."/>
        </authorList>
    </citation>
    <scope>NUCLEOTIDE SEQUENCE [LARGE SCALE GENOMIC DNA]</scope>
    <source>
        <strain evidence="9 10">BEI233</strain>
    </source>
</reference>
<feature type="active site" evidence="4">
    <location>
        <position position="280"/>
    </location>
</feature>
<proteinExistence type="inferred from homology"/>
<keyword evidence="3" id="KW-0456">Lyase</keyword>
<keyword evidence="10" id="KW-1185">Reference proteome</keyword>
<dbReference type="Pfam" id="PF08124">
    <property type="entry name" value="Lyase_8_N"/>
    <property type="match status" value="1"/>
</dbReference>
<accession>A0A3A6QR76</accession>
<dbReference type="SUPFAM" id="SSF49863">
    <property type="entry name" value="Hyaluronate lyase-like, C-terminal domain"/>
    <property type="match status" value="1"/>
</dbReference>
<sequence length="791" mass="88192">MYSKKLFKTSLIATSIALSIASTTAIATELVQQVEVKQSVNEINSIREKWASYFLGDVNQPITENMKTQIIEINTQAKELLNTMTLDKNGLWEELPLHKDSAAEKQKLGVNLYATYNNIFTLARAYKLQGGELYHDSDVREAITESLVLLNEHHYHVGTPEYGNWWHWELGISRTAQNTLVVMYNDIPYEIVNNYVDASRYFVPVPTHLSVGYGAPYSSAPLAWESTGGNRTDNAQVVLVRGLLENNKDEIKSAIAALPSVIPYVESGDGFYSDGSYIQHKDLPYSGTYGQVMLEGLGMLLGAVANTEYQATDPELQKIYPLMLETFAPLLIDGRMSDMVNGRAISRMTGQNDEIGESVLSAMLLYVDGAPLEYKEQLTSFLKHHFDAKGGLEKTRLINNHQIADRMMMTREVKEQSTVSHKQFPNMDRVIHHRDDWSFGIAMHSDRVGNYESINGENLKGWHTADGMTYLYNQQKHYSNGYWVAGDAFKHAGTTVLLTERENATGQLSAQRNGRNGAMDWTGGASLGDYGVAGMKFVNFNSDLSANKSWFMFDNEIVALGSDIKNSSSDQAITTVENRQVEQAASLMVDGLTVEKFNGNPKSFEITYNTDAPVNEHSTIQYSILDDSVVDIQKQCRSGDWSDIGTSQGSVTACFYEAVINHDDNDSYAYMVTPNRTEISDSVTIVKNSNGVHAVEHKELGIFAANFFEDGKAGFITADDQMSIMTQEKDGLLYVAVSNPTRSWFDIDFTVDGSIELVEDSDKRVELNDNKLSIDMNGLAGSSYKFVIKRK</sequence>
<dbReference type="GO" id="GO:0005576">
    <property type="term" value="C:extracellular region"/>
    <property type="evidence" value="ECO:0007669"/>
    <property type="project" value="InterPro"/>
</dbReference>
<feature type="domain" description="Polysaccharide lyase 8 N-terminal alpha-helical" evidence="8">
    <location>
        <begin position="50"/>
        <end position="383"/>
    </location>
</feature>
<dbReference type="InterPro" id="IPR014718">
    <property type="entry name" value="GH-type_carb-bd"/>
</dbReference>
<dbReference type="InterPro" id="IPR012970">
    <property type="entry name" value="Lyase_8_alpha_N"/>
</dbReference>
<evidence type="ECO:0000256" key="3">
    <source>
        <dbReference type="ARBA" id="ARBA00023239"/>
    </source>
</evidence>
<evidence type="ECO:0000256" key="5">
    <source>
        <dbReference type="SAM" id="SignalP"/>
    </source>
</evidence>
<dbReference type="GO" id="GO:0005975">
    <property type="term" value="P:carbohydrate metabolic process"/>
    <property type="evidence" value="ECO:0007669"/>
    <property type="project" value="InterPro"/>
</dbReference>
<name>A0A3A6QR76_9VIBR</name>
<feature type="chain" id="PRO_5017309686" description="Hyaluronate lyase" evidence="5">
    <location>
        <begin position="28"/>
        <end position="791"/>
    </location>
</feature>
<evidence type="ECO:0000256" key="4">
    <source>
        <dbReference type="PIRSR" id="PIRSR638970-1"/>
    </source>
</evidence>
<feature type="signal peptide" evidence="5">
    <location>
        <begin position="1"/>
        <end position="27"/>
    </location>
</feature>
<feature type="domain" description="Polysaccharide lyase family 8 C-terminal" evidence="7">
    <location>
        <begin position="684"/>
        <end position="742"/>
    </location>
</feature>
<dbReference type="InterPro" id="IPR011013">
    <property type="entry name" value="Gal_mutarotase_sf_dom"/>
</dbReference>
<evidence type="ECO:0000313" key="10">
    <source>
        <dbReference type="Proteomes" id="UP000273252"/>
    </source>
</evidence>
<comment type="similarity">
    <text evidence="1">Belongs to the polysaccharide lyase 8 family.</text>
</comment>
<dbReference type="GO" id="GO:0030246">
    <property type="term" value="F:carbohydrate binding"/>
    <property type="evidence" value="ECO:0007669"/>
    <property type="project" value="InterPro"/>
</dbReference>
<protein>
    <recommendedName>
        <fullName evidence="11">Hyaluronate lyase</fullName>
    </recommendedName>
</protein>
<dbReference type="AlphaFoldDB" id="A0A3A6QR76"/>
<dbReference type="Gene3D" id="2.60.220.10">
    <property type="entry name" value="Polysaccharide lyase family 8-like, C-terminal"/>
    <property type="match status" value="1"/>
</dbReference>
<dbReference type="Gene3D" id="1.50.10.100">
    <property type="entry name" value="Chondroitin AC/alginate lyase"/>
    <property type="match status" value="1"/>
</dbReference>
<feature type="active site" evidence="4">
    <location>
        <position position="289"/>
    </location>
</feature>
<dbReference type="InterPro" id="IPR011071">
    <property type="entry name" value="Lyase_8-like_C"/>
</dbReference>
<dbReference type="InterPro" id="IPR038970">
    <property type="entry name" value="Lyase_8"/>
</dbReference>
<comment type="caution">
    <text evidence="9">The sequence shown here is derived from an EMBL/GenBank/DDBJ whole genome shotgun (WGS) entry which is preliminary data.</text>
</comment>
<evidence type="ECO:0000256" key="1">
    <source>
        <dbReference type="ARBA" id="ARBA00006699"/>
    </source>
</evidence>
<feature type="domain" description="Polysaccharide lyase family 8 central" evidence="6">
    <location>
        <begin position="421"/>
        <end position="675"/>
    </location>
</feature>